<dbReference type="PROSITE" id="PS50109">
    <property type="entry name" value="HIS_KIN"/>
    <property type="match status" value="1"/>
</dbReference>
<evidence type="ECO:0000259" key="10">
    <source>
        <dbReference type="PROSITE" id="PS50109"/>
    </source>
</evidence>
<comment type="catalytic activity">
    <reaction evidence="1">
        <text>ATP + protein L-histidine = ADP + protein N-phospho-L-histidine.</text>
        <dbReference type="EC" id="2.7.13.3"/>
    </reaction>
</comment>
<dbReference type="EMBL" id="OMOD01000013">
    <property type="protein sequence ID" value="SPF32826.1"/>
    <property type="molecule type" value="Genomic_DNA"/>
</dbReference>
<sequence length="430" mass="46474">MESKLVLLGIEVLLCFLIGAALHDHIVRPLQTLANVVGSLRDEDYSFRARMAVPNDALGELSLEVNALADLLSRHRTGAIEATALLQRVVEEVDIPILAFDPNGRLRLVNSAGEKLLQQSSGQLLGKTASELGLQSSLSCENENLLSLPFASGARWVVRRSSFRQQGIPHTLVVLSDVSRALREEERSAWQRLIRVIGHELNNSLAPIKSIAGSLNTQLSKTNLDDEQRQDFERGLAIIEARAASLNRFLQAYRQLAQMPPPELQPCSIPALVRHVSALETRVRVAVIPGPDVTLSADLGQLEQMLINLLRNSAEAVLGQSTTGATSNAIGNTAVTESEAQVTVTWNSTEKDVVLTIEDNGPGLMNPSNAFVPFYTTKPQGSGIGLVLSRQIVEAHGGTIEVANRRGHQGCEVKITLPRPLADQSIASGS</sequence>
<dbReference type="Gene3D" id="1.10.287.130">
    <property type="match status" value="1"/>
</dbReference>
<dbReference type="SUPFAM" id="SSF55785">
    <property type="entry name" value="PYP-like sensor domain (PAS domain)"/>
    <property type="match status" value="1"/>
</dbReference>
<dbReference type="InterPro" id="IPR005467">
    <property type="entry name" value="His_kinase_dom"/>
</dbReference>
<feature type="domain" description="PAS" evidence="11">
    <location>
        <begin position="82"/>
        <end position="128"/>
    </location>
</feature>
<evidence type="ECO:0000256" key="1">
    <source>
        <dbReference type="ARBA" id="ARBA00000085"/>
    </source>
</evidence>
<reference evidence="14" key="1">
    <citation type="submission" date="2018-02" db="EMBL/GenBank/DDBJ databases">
        <authorList>
            <person name="Hausmann B."/>
        </authorList>
    </citation>
    <scope>NUCLEOTIDE SEQUENCE [LARGE SCALE GENOMIC DNA]</scope>
    <source>
        <strain evidence="14">Peat soil MAG SbA1</strain>
    </source>
</reference>
<feature type="domain" description="HAMP" evidence="12">
    <location>
        <begin position="24"/>
        <end position="77"/>
    </location>
</feature>
<dbReference type="EC" id="2.7.13.3" evidence="3"/>
<dbReference type="InterPro" id="IPR000014">
    <property type="entry name" value="PAS"/>
</dbReference>
<keyword evidence="6" id="KW-0547">Nucleotide-binding</keyword>
<dbReference type="Pfam" id="PF00989">
    <property type="entry name" value="PAS"/>
    <property type="match status" value="1"/>
</dbReference>
<evidence type="ECO:0000313" key="14">
    <source>
        <dbReference type="Proteomes" id="UP000238701"/>
    </source>
</evidence>
<keyword evidence="4" id="KW-0597">Phosphoprotein</keyword>
<evidence type="ECO:0000256" key="7">
    <source>
        <dbReference type="ARBA" id="ARBA00022777"/>
    </source>
</evidence>
<keyword evidence="5" id="KW-0808">Transferase</keyword>
<evidence type="ECO:0000256" key="5">
    <source>
        <dbReference type="ARBA" id="ARBA00022679"/>
    </source>
</evidence>
<dbReference type="Gene3D" id="3.30.565.10">
    <property type="entry name" value="Histidine kinase-like ATPase, C-terminal domain"/>
    <property type="match status" value="1"/>
</dbReference>
<evidence type="ECO:0000256" key="8">
    <source>
        <dbReference type="ARBA" id="ARBA00022840"/>
    </source>
</evidence>
<dbReference type="SUPFAM" id="SSF55874">
    <property type="entry name" value="ATPase domain of HSP90 chaperone/DNA topoisomerase II/histidine kinase"/>
    <property type="match status" value="1"/>
</dbReference>
<dbReference type="GO" id="GO:0006355">
    <property type="term" value="P:regulation of DNA-templated transcription"/>
    <property type="evidence" value="ECO:0007669"/>
    <property type="project" value="InterPro"/>
</dbReference>
<dbReference type="InterPro" id="IPR013767">
    <property type="entry name" value="PAS_fold"/>
</dbReference>
<keyword evidence="8" id="KW-0067">ATP-binding</keyword>
<dbReference type="PROSITE" id="PS50885">
    <property type="entry name" value="HAMP"/>
    <property type="match status" value="1"/>
</dbReference>
<dbReference type="InterPro" id="IPR003661">
    <property type="entry name" value="HisK_dim/P_dom"/>
</dbReference>
<comment type="subcellular location">
    <subcellularLocation>
        <location evidence="2">Membrane</location>
    </subcellularLocation>
</comment>
<dbReference type="Pfam" id="PF02518">
    <property type="entry name" value="HATPase_c"/>
    <property type="match status" value="1"/>
</dbReference>
<dbReference type="GO" id="GO:0000155">
    <property type="term" value="F:phosphorelay sensor kinase activity"/>
    <property type="evidence" value="ECO:0007669"/>
    <property type="project" value="InterPro"/>
</dbReference>
<name>A0A2U3JZE8_9BACT</name>
<dbReference type="Proteomes" id="UP000238701">
    <property type="component" value="Unassembled WGS sequence"/>
</dbReference>
<dbReference type="AlphaFoldDB" id="A0A2U3JZE8"/>
<dbReference type="GO" id="GO:0016020">
    <property type="term" value="C:membrane"/>
    <property type="evidence" value="ECO:0007669"/>
    <property type="project" value="UniProtKB-SubCell"/>
</dbReference>
<evidence type="ECO:0000256" key="3">
    <source>
        <dbReference type="ARBA" id="ARBA00012438"/>
    </source>
</evidence>
<dbReference type="SMART" id="SM00388">
    <property type="entry name" value="HisKA"/>
    <property type="match status" value="1"/>
</dbReference>
<evidence type="ECO:0000256" key="4">
    <source>
        <dbReference type="ARBA" id="ARBA00022553"/>
    </source>
</evidence>
<evidence type="ECO:0000256" key="2">
    <source>
        <dbReference type="ARBA" id="ARBA00004370"/>
    </source>
</evidence>
<dbReference type="PANTHER" id="PTHR43065:SF51">
    <property type="entry name" value="HISTIDINE KINASE"/>
    <property type="match status" value="1"/>
</dbReference>
<dbReference type="InterPro" id="IPR035965">
    <property type="entry name" value="PAS-like_dom_sf"/>
</dbReference>
<dbReference type="SMART" id="SM00387">
    <property type="entry name" value="HATPase_c"/>
    <property type="match status" value="1"/>
</dbReference>
<evidence type="ECO:0000256" key="6">
    <source>
        <dbReference type="ARBA" id="ARBA00022741"/>
    </source>
</evidence>
<gene>
    <name evidence="13" type="ORF">SBA1_110033</name>
</gene>
<dbReference type="PRINTS" id="PR00344">
    <property type="entry name" value="BCTRLSENSOR"/>
</dbReference>
<evidence type="ECO:0000313" key="13">
    <source>
        <dbReference type="EMBL" id="SPF32826.1"/>
    </source>
</evidence>
<dbReference type="InterPro" id="IPR004358">
    <property type="entry name" value="Sig_transdc_His_kin-like_C"/>
</dbReference>
<evidence type="ECO:0000259" key="11">
    <source>
        <dbReference type="PROSITE" id="PS50112"/>
    </source>
</evidence>
<dbReference type="GO" id="GO:0005524">
    <property type="term" value="F:ATP binding"/>
    <property type="evidence" value="ECO:0007669"/>
    <property type="project" value="UniProtKB-KW"/>
</dbReference>
<organism evidence="13 14">
    <name type="scientific">Candidatus Sulfotelmatobacter kueseliae</name>
    <dbReference type="NCBI Taxonomy" id="2042962"/>
    <lineage>
        <taxon>Bacteria</taxon>
        <taxon>Pseudomonadati</taxon>
        <taxon>Acidobacteriota</taxon>
        <taxon>Terriglobia</taxon>
        <taxon>Terriglobales</taxon>
        <taxon>Candidatus Korobacteraceae</taxon>
        <taxon>Candidatus Sulfotelmatobacter</taxon>
    </lineage>
</organism>
<evidence type="ECO:0000259" key="12">
    <source>
        <dbReference type="PROSITE" id="PS50885"/>
    </source>
</evidence>
<feature type="domain" description="Histidine kinase" evidence="10">
    <location>
        <begin position="196"/>
        <end position="421"/>
    </location>
</feature>
<dbReference type="Gene3D" id="3.30.450.20">
    <property type="entry name" value="PAS domain"/>
    <property type="match status" value="1"/>
</dbReference>
<dbReference type="InterPro" id="IPR003594">
    <property type="entry name" value="HATPase_dom"/>
</dbReference>
<evidence type="ECO:0000256" key="9">
    <source>
        <dbReference type="ARBA" id="ARBA00023012"/>
    </source>
</evidence>
<keyword evidence="7 13" id="KW-0418">Kinase</keyword>
<protein>
    <recommendedName>
        <fullName evidence="3">histidine kinase</fullName>
        <ecNumber evidence="3">2.7.13.3</ecNumber>
    </recommendedName>
</protein>
<dbReference type="InterPro" id="IPR003660">
    <property type="entry name" value="HAMP_dom"/>
</dbReference>
<dbReference type="SMART" id="SM00091">
    <property type="entry name" value="PAS"/>
    <property type="match status" value="1"/>
</dbReference>
<accession>A0A2U3JZE8</accession>
<proteinExistence type="predicted"/>
<keyword evidence="9" id="KW-0902">Two-component regulatory system</keyword>
<dbReference type="PANTHER" id="PTHR43065">
    <property type="entry name" value="SENSOR HISTIDINE KINASE"/>
    <property type="match status" value="1"/>
</dbReference>
<dbReference type="PROSITE" id="PS50112">
    <property type="entry name" value="PAS"/>
    <property type="match status" value="1"/>
</dbReference>
<dbReference type="InterPro" id="IPR036890">
    <property type="entry name" value="HATPase_C_sf"/>
</dbReference>